<feature type="compositionally biased region" description="Polar residues" evidence="5">
    <location>
        <begin position="38"/>
        <end position="47"/>
    </location>
</feature>
<evidence type="ECO:0000256" key="4">
    <source>
        <dbReference type="PIRNR" id="PIRNR002756"/>
    </source>
</evidence>
<dbReference type="RefSeq" id="WP_064003121.1">
    <property type="nucleotide sequence ID" value="NZ_LSTV01000003.1"/>
</dbReference>
<evidence type="ECO:0000256" key="5">
    <source>
        <dbReference type="SAM" id="MobiDB-lite"/>
    </source>
</evidence>
<dbReference type="SUPFAM" id="SSF53850">
    <property type="entry name" value="Periplasmic binding protein-like II"/>
    <property type="match status" value="1"/>
</dbReference>
<dbReference type="OrthoDB" id="9801510at2"/>
<dbReference type="InterPro" id="IPR024370">
    <property type="entry name" value="PBP_domain"/>
</dbReference>
<dbReference type="AlphaFoldDB" id="A0A177K9Y1"/>
<name>A0A177K9Y1_9MICO</name>
<gene>
    <name evidence="8" type="ORF">AYL44_09895</name>
</gene>
<evidence type="ECO:0000313" key="8">
    <source>
        <dbReference type="EMBL" id="OAH49877.1"/>
    </source>
</evidence>
<reference evidence="8 9" key="1">
    <citation type="submission" date="2016-02" db="EMBL/GenBank/DDBJ databases">
        <authorList>
            <person name="Wen L."/>
            <person name="He K."/>
            <person name="Yang H."/>
        </authorList>
    </citation>
    <scope>NUCLEOTIDE SEQUENCE [LARGE SCALE GENOMIC DNA]</scope>
    <source>
        <strain evidence="8 9">CD11_3</strain>
    </source>
</reference>
<dbReference type="PIRSF" id="PIRSF002756">
    <property type="entry name" value="PstS"/>
    <property type="match status" value="1"/>
</dbReference>
<dbReference type="PROSITE" id="PS51257">
    <property type="entry name" value="PROKAR_LIPOPROTEIN"/>
    <property type="match status" value="1"/>
</dbReference>
<evidence type="ECO:0000256" key="6">
    <source>
        <dbReference type="SAM" id="SignalP"/>
    </source>
</evidence>
<evidence type="ECO:0000256" key="1">
    <source>
        <dbReference type="ARBA" id="ARBA00008725"/>
    </source>
</evidence>
<protein>
    <recommendedName>
        <fullName evidence="4">Phosphate-binding protein</fullName>
    </recommendedName>
</protein>
<feature type="signal peptide" evidence="6">
    <location>
        <begin position="1"/>
        <end position="24"/>
    </location>
</feature>
<evidence type="ECO:0000259" key="7">
    <source>
        <dbReference type="Pfam" id="PF12849"/>
    </source>
</evidence>
<dbReference type="PANTHER" id="PTHR42996:SF1">
    <property type="entry name" value="PHOSPHATE-BINDING PROTEIN PSTS"/>
    <property type="match status" value="1"/>
</dbReference>
<proteinExistence type="inferred from homology"/>
<evidence type="ECO:0000313" key="9">
    <source>
        <dbReference type="Proteomes" id="UP000076998"/>
    </source>
</evidence>
<dbReference type="Proteomes" id="UP000076998">
    <property type="component" value="Unassembled WGS sequence"/>
</dbReference>
<comment type="similarity">
    <text evidence="1 4">Belongs to the PstS family.</text>
</comment>
<dbReference type="CDD" id="cd13565">
    <property type="entry name" value="PBP2_PstS"/>
    <property type="match status" value="1"/>
</dbReference>
<dbReference type="Pfam" id="PF12849">
    <property type="entry name" value="PBP_like_2"/>
    <property type="match status" value="1"/>
</dbReference>
<feature type="domain" description="PBP" evidence="7">
    <location>
        <begin position="38"/>
        <end position="338"/>
    </location>
</feature>
<dbReference type="GO" id="GO:0035435">
    <property type="term" value="P:phosphate ion transmembrane transport"/>
    <property type="evidence" value="ECO:0007669"/>
    <property type="project" value="InterPro"/>
</dbReference>
<dbReference type="InterPro" id="IPR050962">
    <property type="entry name" value="Phosphate-bind_PstS"/>
</dbReference>
<dbReference type="GO" id="GO:0043190">
    <property type="term" value="C:ATP-binding cassette (ABC) transporter complex"/>
    <property type="evidence" value="ECO:0007669"/>
    <property type="project" value="InterPro"/>
</dbReference>
<keyword evidence="3 4" id="KW-0592">Phosphate transport</keyword>
<dbReference type="GO" id="GO:0042301">
    <property type="term" value="F:phosphate ion binding"/>
    <property type="evidence" value="ECO:0007669"/>
    <property type="project" value="InterPro"/>
</dbReference>
<dbReference type="Gene3D" id="3.40.190.10">
    <property type="entry name" value="Periplasmic binding protein-like II"/>
    <property type="match status" value="2"/>
</dbReference>
<keyword evidence="6" id="KW-0732">Signal</keyword>
<organism evidence="8 9">
    <name type="scientific">Microbacterium oleivorans</name>
    <dbReference type="NCBI Taxonomy" id="273677"/>
    <lineage>
        <taxon>Bacteria</taxon>
        <taxon>Bacillati</taxon>
        <taxon>Actinomycetota</taxon>
        <taxon>Actinomycetes</taxon>
        <taxon>Micrococcales</taxon>
        <taxon>Microbacteriaceae</taxon>
        <taxon>Microbacterium</taxon>
    </lineage>
</organism>
<dbReference type="EMBL" id="LSTV01000003">
    <property type="protein sequence ID" value="OAH49877.1"/>
    <property type="molecule type" value="Genomic_DNA"/>
</dbReference>
<dbReference type="InterPro" id="IPR005673">
    <property type="entry name" value="ABC_phos-bd_PstS"/>
</dbReference>
<evidence type="ECO:0000256" key="3">
    <source>
        <dbReference type="ARBA" id="ARBA00022592"/>
    </source>
</evidence>
<feature type="chain" id="PRO_5039296167" description="Phosphate-binding protein" evidence="6">
    <location>
        <begin position="25"/>
        <end position="371"/>
    </location>
</feature>
<feature type="region of interest" description="Disordered" evidence="5">
    <location>
        <begin position="28"/>
        <end position="49"/>
    </location>
</feature>
<evidence type="ECO:0000256" key="2">
    <source>
        <dbReference type="ARBA" id="ARBA00022448"/>
    </source>
</evidence>
<keyword evidence="2 4" id="KW-0813">Transport</keyword>
<dbReference type="PANTHER" id="PTHR42996">
    <property type="entry name" value="PHOSPHATE-BINDING PROTEIN PSTS"/>
    <property type="match status" value="1"/>
</dbReference>
<accession>A0A177K9Y1</accession>
<sequence>MKLNRIARVGAVAAVAVLSLSACAANEGTPAGAGQPSDGGSSLSGTVKATGASSQGAAQQAWTAAFQTANPDVTVNYQPTGSGTGRDNFIAGSSNFIGSDRAYKADEIAAGKFGACATPDIVEVPAYISPVAVVFNLEGITELNLTPEVIGEIFNEKIEKWNDPKIAEINEGVELPDLAITPVFRGDESGTTGTFTAYLASVAPDAWPYEDDDAWPVKTTRSEAAQQTSGVEAAVKAGNGTIGYIDASRVGDLGSAAVKVGDDFVPFSSEAAAELVASSPLEEGRADGDLVYDVDPAKAPAGSYPIALVSYLIGCQQYEDADTAAIVKAYFSYIVSEEGQKVANEAAGSAPLSTEVASEAQAAIDLIGAKQ</sequence>
<comment type="caution">
    <text evidence="8">The sequence shown here is derived from an EMBL/GenBank/DDBJ whole genome shotgun (WGS) entry which is preliminary data.</text>
</comment>